<protein>
    <recommendedName>
        <fullName evidence="2">DUF6318 domain-containing protein</fullName>
    </recommendedName>
</protein>
<name>A0ABU2CPT0_9MICO</name>
<dbReference type="InterPro" id="IPR046281">
    <property type="entry name" value="DUF6318"/>
</dbReference>
<dbReference type="Proteomes" id="UP001183585">
    <property type="component" value="Unassembled WGS sequence"/>
</dbReference>
<accession>A0ABU2CPT0</accession>
<organism evidence="3 4">
    <name type="scientific">Promicromonospora iranensis</name>
    <dbReference type="NCBI Taxonomy" id="1105144"/>
    <lineage>
        <taxon>Bacteria</taxon>
        <taxon>Bacillati</taxon>
        <taxon>Actinomycetota</taxon>
        <taxon>Actinomycetes</taxon>
        <taxon>Micrococcales</taxon>
        <taxon>Promicromonosporaceae</taxon>
        <taxon>Promicromonospora</taxon>
    </lineage>
</organism>
<feature type="compositionally biased region" description="Polar residues" evidence="1">
    <location>
        <begin position="29"/>
        <end position="49"/>
    </location>
</feature>
<feature type="compositionally biased region" description="Basic and acidic residues" evidence="1">
    <location>
        <begin position="65"/>
        <end position="74"/>
    </location>
</feature>
<comment type="caution">
    <text evidence="3">The sequence shown here is derived from an EMBL/GenBank/DDBJ whole genome shotgun (WGS) entry which is preliminary data.</text>
</comment>
<keyword evidence="4" id="KW-1185">Reference proteome</keyword>
<evidence type="ECO:0000256" key="1">
    <source>
        <dbReference type="SAM" id="MobiDB-lite"/>
    </source>
</evidence>
<gene>
    <name evidence="3" type="ORF">J2S48_002859</name>
</gene>
<feature type="compositionally biased region" description="Low complexity" evidence="1">
    <location>
        <begin position="50"/>
        <end position="64"/>
    </location>
</feature>
<feature type="region of interest" description="Disordered" evidence="1">
    <location>
        <begin position="29"/>
        <end position="79"/>
    </location>
</feature>
<evidence type="ECO:0000259" key="2">
    <source>
        <dbReference type="Pfam" id="PF19843"/>
    </source>
</evidence>
<evidence type="ECO:0000313" key="3">
    <source>
        <dbReference type="EMBL" id="MDR7383344.1"/>
    </source>
</evidence>
<evidence type="ECO:0000313" key="4">
    <source>
        <dbReference type="Proteomes" id="UP001183585"/>
    </source>
</evidence>
<dbReference type="Pfam" id="PF19843">
    <property type="entry name" value="DUF6318"/>
    <property type="match status" value="1"/>
</dbReference>
<feature type="domain" description="DUF6318" evidence="2">
    <location>
        <begin position="52"/>
        <end position="128"/>
    </location>
</feature>
<dbReference type="RefSeq" id="WP_274994610.1">
    <property type="nucleotide sequence ID" value="NZ_JAJQQP010000007.1"/>
</dbReference>
<sequence length="168" mass="17783">MSGKGAYMDGAAMRVAGLFVAVGLTLSGCTGSSPDPEVTASSTEDSSGNSTPAVSASPSPSAPTKPERPDAMERDDAEGAAAAAEYFIELYPYVMATGDTEEFEAMSHRACGFCDDALEDIASFQANDQTYRGGEAKGDDPGELRARRTHWYLPRRHVDPTRGVDGHR</sequence>
<proteinExistence type="predicted"/>
<dbReference type="PROSITE" id="PS51257">
    <property type="entry name" value="PROKAR_LIPOPROTEIN"/>
    <property type="match status" value="1"/>
</dbReference>
<reference evidence="3 4" key="1">
    <citation type="submission" date="2023-07" db="EMBL/GenBank/DDBJ databases">
        <title>Sequencing the genomes of 1000 actinobacteria strains.</title>
        <authorList>
            <person name="Klenk H.-P."/>
        </authorList>
    </citation>
    <scope>NUCLEOTIDE SEQUENCE [LARGE SCALE GENOMIC DNA]</scope>
    <source>
        <strain evidence="3 4">DSM 45554</strain>
    </source>
</reference>
<dbReference type="EMBL" id="JAVDYE010000001">
    <property type="protein sequence ID" value="MDR7383344.1"/>
    <property type="molecule type" value="Genomic_DNA"/>
</dbReference>